<accession>A0AAT9FNE5</accession>
<reference evidence="1" key="1">
    <citation type="submission" date="2024-07" db="EMBL/GenBank/DDBJ databases">
        <title>Complete genome sequence of Verrucomicrobiaceae bacterium NT6N.</title>
        <authorList>
            <person name="Huang C."/>
            <person name="Takami H."/>
            <person name="Hamasaki K."/>
        </authorList>
    </citation>
    <scope>NUCLEOTIDE SEQUENCE</scope>
    <source>
        <strain evidence="1">NT6N</strain>
    </source>
</reference>
<gene>
    <name evidence="1" type="ORF">NT6N_25150</name>
</gene>
<proteinExistence type="predicted"/>
<organism evidence="1">
    <name type="scientific">Oceaniferula spumae</name>
    <dbReference type="NCBI Taxonomy" id="2979115"/>
    <lineage>
        <taxon>Bacteria</taxon>
        <taxon>Pseudomonadati</taxon>
        <taxon>Verrucomicrobiota</taxon>
        <taxon>Verrucomicrobiia</taxon>
        <taxon>Verrucomicrobiales</taxon>
        <taxon>Verrucomicrobiaceae</taxon>
        <taxon>Oceaniferula</taxon>
    </lineage>
</organism>
<dbReference type="EMBL" id="AP026866">
    <property type="protein sequence ID" value="BDS07475.1"/>
    <property type="molecule type" value="Genomic_DNA"/>
</dbReference>
<dbReference type="KEGG" id="osu:NT6N_25150"/>
<dbReference type="AlphaFoldDB" id="A0AAT9FNE5"/>
<evidence type="ECO:0000313" key="1">
    <source>
        <dbReference type="EMBL" id="BDS07475.1"/>
    </source>
</evidence>
<name>A0AAT9FNE5_9BACT</name>
<sequence>MKTLLATIATVFVGLVALPEKAEARPHHGHVGQSYTYVSGHSSCGCAVYKRRVVTGYDCYHRPIYRYYSVPVVHRCRSHHSSRYYRHDVPRGHYDRSHYRRNSHSGHRGVVISGRHGSVRICR</sequence>
<protein>
    <submittedName>
        <fullName evidence="1">Uncharacterized protein</fullName>
    </submittedName>
</protein>